<dbReference type="Gene3D" id="1.10.1740.10">
    <property type="match status" value="1"/>
</dbReference>
<sequence length="178" mass="20040">MTHPPGARDRLEAIYRAYYPAIYQYAVRRAGSPDDAADVISETFLIAWRRIDDVPEDDEGLLWLYGVARRVLFNQRRGASRRAVLAERLREELAADLRVAPADLDHVRDAFDRLSSRDREVLALACWESLTSEQIGKVLGCTATAVRIRLHRARQRLAKGLGLADEGNPTAELRGESL</sequence>
<gene>
    <name evidence="8" type="ORF">GCM10022224_042170</name>
</gene>
<dbReference type="InterPro" id="IPR013325">
    <property type="entry name" value="RNA_pol_sigma_r2"/>
</dbReference>
<evidence type="ECO:0000256" key="2">
    <source>
        <dbReference type="ARBA" id="ARBA00023015"/>
    </source>
</evidence>
<evidence type="ECO:0000256" key="5">
    <source>
        <dbReference type="ARBA" id="ARBA00023163"/>
    </source>
</evidence>
<dbReference type="SUPFAM" id="SSF88659">
    <property type="entry name" value="Sigma3 and sigma4 domains of RNA polymerase sigma factors"/>
    <property type="match status" value="1"/>
</dbReference>
<reference evidence="9" key="1">
    <citation type="journal article" date="2019" name="Int. J. Syst. Evol. Microbiol.">
        <title>The Global Catalogue of Microorganisms (GCM) 10K type strain sequencing project: providing services to taxonomists for standard genome sequencing and annotation.</title>
        <authorList>
            <consortium name="The Broad Institute Genomics Platform"/>
            <consortium name="The Broad Institute Genome Sequencing Center for Infectious Disease"/>
            <person name="Wu L."/>
            <person name="Ma J."/>
        </authorList>
    </citation>
    <scope>NUCLEOTIDE SEQUENCE [LARGE SCALE GENOMIC DNA]</scope>
    <source>
        <strain evidence="9">JCM 16904</strain>
    </source>
</reference>
<dbReference type="EMBL" id="BAAAZP010000081">
    <property type="protein sequence ID" value="GAA3673488.1"/>
    <property type="molecule type" value="Genomic_DNA"/>
</dbReference>
<dbReference type="InterPro" id="IPR014284">
    <property type="entry name" value="RNA_pol_sigma-70_dom"/>
</dbReference>
<dbReference type="NCBIfam" id="TIGR02937">
    <property type="entry name" value="sigma70-ECF"/>
    <property type="match status" value="1"/>
</dbReference>
<name>A0ABP7C0L7_9ACTN</name>
<evidence type="ECO:0000256" key="1">
    <source>
        <dbReference type="ARBA" id="ARBA00010641"/>
    </source>
</evidence>
<dbReference type="PANTHER" id="PTHR43133">
    <property type="entry name" value="RNA POLYMERASE ECF-TYPE SIGMA FACTO"/>
    <property type="match status" value="1"/>
</dbReference>
<dbReference type="Gene3D" id="1.10.10.10">
    <property type="entry name" value="Winged helix-like DNA-binding domain superfamily/Winged helix DNA-binding domain"/>
    <property type="match status" value="1"/>
</dbReference>
<dbReference type="InterPro" id="IPR007627">
    <property type="entry name" value="RNA_pol_sigma70_r2"/>
</dbReference>
<dbReference type="Pfam" id="PF08281">
    <property type="entry name" value="Sigma70_r4_2"/>
    <property type="match status" value="1"/>
</dbReference>
<evidence type="ECO:0000313" key="9">
    <source>
        <dbReference type="Proteomes" id="UP001500902"/>
    </source>
</evidence>
<dbReference type="PANTHER" id="PTHR43133:SF8">
    <property type="entry name" value="RNA POLYMERASE SIGMA FACTOR HI_1459-RELATED"/>
    <property type="match status" value="1"/>
</dbReference>
<dbReference type="RefSeq" id="WP_344880397.1">
    <property type="nucleotide sequence ID" value="NZ_BAAAZP010000081.1"/>
</dbReference>
<protein>
    <submittedName>
        <fullName evidence="8">Sigma-70 family RNA polymerase sigma factor</fullName>
    </submittedName>
</protein>
<comment type="similarity">
    <text evidence="1">Belongs to the sigma-70 factor family. ECF subfamily.</text>
</comment>
<accession>A0ABP7C0L7</accession>
<proteinExistence type="inferred from homology"/>
<keyword evidence="5" id="KW-0804">Transcription</keyword>
<dbReference type="CDD" id="cd06171">
    <property type="entry name" value="Sigma70_r4"/>
    <property type="match status" value="1"/>
</dbReference>
<comment type="caution">
    <text evidence="8">The sequence shown here is derived from an EMBL/GenBank/DDBJ whole genome shotgun (WGS) entry which is preliminary data.</text>
</comment>
<feature type="domain" description="RNA polymerase sigma factor 70 region 4 type 2" evidence="7">
    <location>
        <begin position="107"/>
        <end position="157"/>
    </location>
</feature>
<evidence type="ECO:0000259" key="7">
    <source>
        <dbReference type="Pfam" id="PF08281"/>
    </source>
</evidence>
<feature type="domain" description="RNA polymerase sigma-70 region 2" evidence="6">
    <location>
        <begin position="14"/>
        <end position="81"/>
    </location>
</feature>
<evidence type="ECO:0000259" key="6">
    <source>
        <dbReference type="Pfam" id="PF04542"/>
    </source>
</evidence>
<dbReference type="InterPro" id="IPR036388">
    <property type="entry name" value="WH-like_DNA-bd_sf"/>
</dbReference>
<organism evidence="8 9">
    <name type="scientific">Nonomuraea antimicrobica</name>
    <dbReference type="NCBI Taxonomy" id="561173"/>
    <lineage>
        <taxon>Bacteria</taxon>
        <taxon>Bacillati</taxon>
        <taxon>Actinomycetota</taxon>
        <taxon>Actinomycetes</taxon>
        <taxon>Streptosporangiales</taxon>
        <taxon>Streptosporangiaceae</taxon>
        <taxon>Nonomuraea</taxon>
    </lineage>
</organism>
<dbReference type="InterPro" id="IPR039425">
    <property type="entry name" value="RNA_pol_sigma-70-like"/>
</dbReference>
<evidence type="ECO:0000313" key="8">
    <source>
        <dbReference type="EMBL" id="GAA3673488.1"/>
    </source>
</evidence>
<keyword evidence="4" id="KW-0238">DNA-binding</keyword>
<evidence type="ECO:0000256" key="4">
    <source>
        <dbReference type="ARBA" id="ARBA00023125"/>
    </source>
</evidence>
<evidence type="ECO:0000256" key="3">
    <source>
        <dbReference type="ARBA" id="ARBA00023082"/>
    </source>
</evidence>
<dbReference type="InterPro" id="IPR013324">
    <property type="entry name" value="RNA_pol_sigma_r3/r4-like"/>
</dbReference>
<keyword evidence="3" id="KW-0731">Sigma factor</keyword>
<dbReference type="Pfam" id="PF04542">
    <property type="entry name" value="Sigma70_r2"/>
    <property type="match status" value="1"/>
</dbReference>
<dbReference type="Proteomes" id="UP001500902">
    <property type="component" value="Unassembled WGS sequence"/>
</dbReference>
<keyword evidence="9" id="KW-1185">Reference proteome</keyword>
<keyword evidence="2" id="KW-0805">Transcription regulation</keyword>
<dbReference type="SUPFAM" id="SSF88946">
    <property type="entry name" value="Sigma2 domain of RNA polymerase sigma factors"/>
    <property type="match status" value="1"/>
</dbReference>
<dbReference type="InterPro" id="IPR013249">
    <property type="entry name" value="RNA_pol_sigma70_r4_t2"/>
</dbReference>